<accession>A0A0R3QD28</accession>
<dbReference type="EMBL" id="UZAG01003245">
    <property type="protein sequence ID" value="VDO15037.1"/>
    <property type="molecule type" value="Genomic_DNA"/>
</dbReference>
<organism evidence="3">
    <name type="scientific">Brugia timori</name>
    <dbReference type="NCBI Taxonomy" id="42155"/>
    <lineage>
        <taxon>Eukaryota</taxon>
        <taxon>Metazoa</taxon>
        <taxon>Ecdysozoa</taxon>
        <taxon>Nematoda</taxon>
        <taxon>Chromadorea</taxon>
        <taxon>Rhabditida</taxon>
        <taxon>Spirurina</taxon>
        <taxon>Spiruromorpha</taxon>
        <taxon>Filarioidea</taxon>
        <taxon>Onchocercidae</taxon>
        <taxon>Brugia</taxon>
    </lineage>
</organism>
<gene>
    <name evidence="1" type="ORF">BTMF_LOCUS3559</name>
</gene>
<proteinExistence type="predicted"/>
<sequence>MLICAKNRTIISFGPSCGITVSEKGLPAMRSPFWKTSNSYTPSRFGMNSPLKVLPSGITGTINPLSYGGATKTCNASYTCIQSHII</sequence>
<name>A0A0R3QD28_9BILA</name>
<evidence type="ECO:0000313" key="1">
    <source>
        <dbReference type="EMBL" id="VDO15037.1"/>
    </source>
</evidence>
<keyword evidence="2" id="KW-1185">Reference proteome</keyword>
<dbReference type="AlphaFoldDB" id="A0A0R3QD28"/>
<evidence type="ECO:0000313" key="3">
    <source>
        <dbReference type="WBParaSite" id="BTMF_0000426001-mRNA-1"/>
    </source>
</evidence>
<reference evidence="3" key="1">
    <citation type="submission" date="2017-02" db="UniProtKB">
        <authorList>
            <consortium name="WormBaseParasite"/>
        </authorList>
    </citation>
    <scope>IDENTIFICATION</scope>
</reference>
<dbReference type="WBParaSite" id="BTMF_0000426001-mRNA-1">
    <property type="protein sequence ID" value="BTMF_0000426001-mRNA-1"/>
    <property type="gene ID" value="BTMF_0000426001"/>
</dbReference>
<dbReference type="Proteomes" id="UP000280834">
    <property type="component" value="Unassembled WGS sequence"/>
</dbReference>
<reference evidence="1 2" key="2">
    <citation type="submission" date="2018-11" db="EMBL/GenBank/DDBJ databases">
        <authorList>
            <consortium name="Pathogen Informatics"/>
        </authorList>
    </citation>
    <scope>NUCLEOTIDE SEQUENCE [LARGE SCALE GENOMIC DNA]</scope>
</reference>
<evidence type="ECO:0000313" key="2">
    <source>
        <dbReference type="Proteomes" id="UP000280834"/>
    </source>
</evidence>
<protein>
    <submittedName>
        <fullName evidence="3">Amidase domain-containing protein</fullName>
    </submittedName>
</protein>